<evidence type="ECO:0000256" key="14">
    <source>
        <dbReference type="ARBA" id="ARBA00049902"/>
    </source>
</evidence>
<feature type="region of interest" description="Disordered" evidence="15">
    <location>
        <begin position="634"/>
        <end position="736"/>
    </location>
</feature>
<evidence type="ECO:0000256" key="2">
    <source>
        <dbReference type="ARBA" id="ARBA00007090"/>
    </source>
</evidence>
<reference evidence="18 19" key="1">
    <citation type="journal article" date="2012" name="J. Bacteriol.">
        <title>Genome sequence of benzo(a)pyrene-degrading bacterium Novosphingobium pentaromativorans US6-1.</title>
        <authorList>
            <person name="Luo Y.R."/>
            <person name="Kang S.G."/>
            <person name="Kim S.J."/>
            <person name="Kim M.R."/>
            <person name="Li N."/>
            <person name="Lee J.H."/>
            <person name="Kwon K.K."/>
        </authorList>
    </citation>
    <scope>NUCLEOTIDE SEQUENCE [LARGE SCALE GENOMIC DNA]</scope>
    <source>
        <strain evidence="18 19">US6-1</strain>
    </source>
</reference>
<evidence type="ECO:0000256" key="7">
    <source>
        <dbReference type="ARBA" id="ARBA00022679"/>
    </source>
</evidence>
<dbReference type="Proteomes" id="UP000004030">
    <property type="component" value="Unassembled WGS sequence"/>
</dbReference>
<organism evidence="18 19">
    <name type="scientific">Novosphingobium pentaromativorans US6-1</name>
    <dbReference type="NCBI Taxonomy" id="1088721"/>
    <lineage>
        <taxon>Bacteria</taxon>
        <taxon>Pseudomonadati</taxon>
        <taxon>Pseudomonadota</taxon>
        <taxon>Alphaproteobacteria</taxon>
        <taxon>Sphingomonadales</taxon>
        <taxon>Sphingomonadaceae</taxon>
        <taxon>Novosphingobium</taxon>
    </lineage>
</organism>
<keyword evidence="4" id="KW-0121">Carboxypeptidase</keyword>
<gene>
    <name evidence="18" type="ORF">NSU_1293</name>
</gene>
<evidence type="ECO:0000256" key="1">
    <source>
        <dbReference type="ARBA" id="ARBA00004752"/>
    </source>
</evidence>
<proteinExistence type="inferred from homology"/>
<keyword evidence="5" id="KW-0645">Protease</keyword>
<dbReference type="GO" id="GO:0008360">
    <property type="term" value="P:regulation of cell shape"/>
    <property type="evidence" value="ECO:0007669"/>
    <property type="project" value="UniProtKB-KW"/>
</dbReference>
<dbReference type="PANTHER" id="PTHR32282">
    <property type="entry name" value="BINDING PROTEIN TRANSPEPTIDASE, PUTATIVE-RELATED"/>
    <property type="match status" value="1"/>
</dbReference>
<keyword evidence="10" id="KW-0573">Peptidoglycan synthesis</keyword>
<comment type="similarity">
    <text evidence="3">In the N-terminal section; belongs to the glycosyltransferase 51 family.</text>
</comment>
<dbReference type="UniPathway" id="UPA00219"/>
<evidence type="ECO:0000256" key="4">
    <source>
        <dbReference type="ARBA" id="ARBA00022645"/>
    </source>
</evidence>
<dbReference type="PATRIC" id="fig|1088721.3.peg.1276"/>
<comment type="caution">
    <text evidence="18">The sequence shown here is derived from an EMBL/GenBank/DDBJ whole genome shotgun (WGS) entry which is preliminary data.</text>
</comment>
<dbReference type="EMBL" id="AGFM01000017">
    <property type="protein sequence ID" value="EHJ61532.1"/>
    <property type="molecule type" value="Genomic_DNA"/>
</dbReference>
<keyword evidence="19" id="KW-1185">Reference proteome</keyword>
<evidence type="ECO:0000256" key="9">
    <source>
        <dbReference type="ARBA" id="ARBA00022960"/>
    </source>
</evidence>
<keyword evidence="7" id="KW-0808">Transferase</keyword>
<evidence type="ECO:0000259" key="16">
    <source>
        <dbReference type="Pfam" id="PF00905"/>
    </source>
</evidence>
<dbReference type="SUPFAM" id="SSF56601">
    <property type="entry name" value="beta-lactamase/transpeptidase-like"/>
    <property type="match status" value="1"/>
</dbReference>
<evidence type="ECO:0000313" key="18">
    <source>
        <dbReference type="EMBL" id="EHJ61532.1"/>
    </source>
</evidence>
<evidence type="ECO:0000256" key="15">
    <source>
        <dbReference type="SAM" id="MobiDB-lite"/>
    </source>
</evidence>
<keyword evidence="12" id="KW-0961">Cell wall biogenesis/degradation</keyword>
<feature type="compositionally biased region" description="Low complexity" evidence="15">
    <location>
        <begin position="717"/>
        <end position="730"/>
    </location>
</feature>
<keyword evidence="8" id="KW-0378">Hydrolase</keyword>
<keyword evidence="6" id="KW-0328">Glycosyltransferase</keyword>
<dbReference type="InterPro" id="IPR036950">
    <property type="entry name" value="PBP_transglycosylase"/>
</dbReference>
<dbReference type="FunFam" id="1.10.3810.10:FF:000001">
    <property type="entry name" value="Penicillin-binding protein 1A"/>
    <property type="match status" value="1"/>
</dbReference>
<comment type="catalytic activity">
    <reaction evidence="13">
        <text>Preferential cleavage: (Ac)2-L-Lys-D-Ala-|-D-Ala. Also transpeptidation of peptidyl-alanyl moieties that are N-acyl substituents of D-alanine.</text>
        <dbReference type="EC" id="3.4.16.4"/>
    </reaction>
</comment>
<evidence type="ECO:0000313" key="19">
    <source>
        <dbReference type="Proteomes" id="UP000004030"/>
    </source>
</evidence>
<dbReference type="GO" id="GO:0030288">
    <property type="term" value="C:outer membrane-bounded periplasmic space"/>
    <property type="evidence" value="ECO:0007669"/>
    <property type="project" value="TreeGrafter"/>
</dbReference>
<dbReference type="GO" id="GO:0009252">
    <property type="term" value="P:peptidoglycan biosynthetic process"/>
    <property type="evidence" value="ECO:0007669"/>
    <property type="project" value="UniProtKB-UniPathway"/>
</dbReference>
<dbReference type="InterPro" id="IPR023346">
    <property type="entry name" value="Lysozyme-like_dom_sf"/>
</dbReference>
<keyword evidence="9" id="KW-0133">Cell shape</keyword>
<dbReference type="GO" id="GO:0008658">
    <property type="term" value="F:penicillin binding"/>
    <property type="evidence" value="ECO:0007669"/>
    <property type="project" value="InterPro"/>
</dbReference>
<dbReference type="AlphaFoldDB" id="G6EAW9"/>
<evidence type="ECO:0000259" key="17">
    <source>
        <dbReference type="Pfam" id="PF00912"/>
    </source>
</evidence>
<dbReference type="OrthoDB" id="9766909at2"/>
<dbReference type="RefSeq" id="WP_007012208.1">
    <property type="nucleotide sequence ID" value="NZ_AGFM01000017.1"/>
</dbReference>
<dbReference type="GO" id="GO:0009002">
    <property type="term" value="F:serine-type D-Ala-D-Ala carboxypeptidase activity"/>
    <property type="evidence" value="ECO:0007669"/>
    <property type="project" value="UniProtKB-EC"/>
</dbReference>
<dbReference type="NCBIfam" id="TIGR02074">
    <property type="entry name" value="PBP_1a_fam"/>
    <property type="match status" value="1"/>
</dbReference>
<keyword evidence="11" id="KW-0511">Multifunctional enzyme</keyword>
<dbReference type="STRING" id="1088721.JI59_13640"/>
<evidence type="ECO:0000256" key="13">
    <source>
        <dbReference type="ARBA" id="ARBA00034000"/>
    </source>
</evidence>
<dbReference type="GO" id="GO:0006508">
    <property type="term" value="P:proteolysis"/>
    <property type="evidence" value="ECO:0007669"/>
    <property type="project" value="UniProtKB-KW"/>
</dbReference>
<feature type="domain" description="Glycosyl transferase family 51" evidence="17">
    <location>
        <begin position="87"/>
        <end position="253"/>
    </location>
</feature>
<protein>
    <submittedName>
        <fullName evidence="18">Penicillin-binding protein 1A</fullName>
    </submittedName>
</protein>
<dbReference type="Pfam" id="PF00905">
    <property type="entry name" value="Transpeptidase"/>
    <property type="match status" value="1"/>
</dbReference>
<comment type="catalytic activity">
    <reaction evidence="14">
        <text>[GlcNAc-(1-&gt;4)-Mur2Ac(oyl-L-Ala-gamma-D-Glu-L-Lys-D-Ala-D-Ala)](n)-di-trans,octa-cis-undecaprenyl diphosphate + beta-D-GlcNAc-(1-&gt;4)-Mur2Ac(oyl-L-Ala-gamma-D-Glu-L-Lys-D-Ala-D-Ala)-di-trans,octa-cis-undecaprenyl diphosphate = [GlcNAc-(1-&gt;4)-Mur2Ac(oyl-L-Ala-gamma-D-Glu-L-Lys-D-Ala-D-Ala)](n+1)-di-trans,octa-cis-undecaprenyl diphosphate + di-trans,octa-cis-undecaprenyl diphosphate + H(+)</text>
        <dbReference type="Rhea" id="RHEA:23708"/>
        <dbReference type="Rhea" id="RHEA-COMP:9602"/>
        <dbReference type="Rhea" id="RHEA-COMP:9603"/>
        <dbReference type="ChEBI" id="CHEBI:15378"/>
        <dbReference type="ChEBI" id="CHEBI:58405"/>
        <dbReference type="ChEBI" id="CHEBI:60033"/>
        <dbReference type="ChEBI" id="CHEBI:78435"/>
        <dbReference type="EC" id="2.4.99.28"/>
    </reaction>
</comment>
<dbReference type="SUPFAM" id="SSF53955">
    <property type="entry name" value="Lysozyme-like"/>
    <property type="match status" value="1"/>
</dbReference>
<dbReference type="InterPro" id="IPR050396">
    <property type="entry name" value="Glycosyltr_51/Transpeptidase"/>
</dbReference>
<feature type="domain" description="Penicillin-binding protein transpeptidase" evidence="16">
    <location>
        <begin position="339"/>
        <end position="596"/>
    </location>
</feature>
<comment type="pathway">
    <text evidence="1">Cell wall biogenesis; peptidoglycan biosynthesis.</text>
</comment>
<evidence type="ECO:0000256" key="6">
    <source>
        <dbReference type="ARBA" id="ARBA00022676"/>
    </source>
</evidence>
<evidence type="ECO:0000256" key="11">
    <source>
        <dbReference type="ARBA" id="ARBA00023268"/>
    </source>
</evidence>
<evidence type="ECO:0000256" key="8">
    <source>
        <dbReference type="ARBA" id="ARBA00022801"/>
    </source>
</evidence>
<dbReference type="PANTHER" id="PTHR32282:SF33">
    <property type="entry name" value="PEPTIDOGLYCAN GLYCOSYLTRANSFERASE"/>
    <property type="match status" value="1"/>
</dbReference>
<dbReference type="GO" id="GO:0008955">
    <property type="term" value="F:peptidoglycan glycosyltransferase activity"/>
    <property type="evidence" value="ECO:0007669"/>
    <property type="project" value="UniProtKB-EC"/>
</dbReference>
<evidence type="ECO:0000256" key="10">
    <source>
        <dbReference type="ARBA" id="ARBA00022984"/>
    </source>
</evidence>
<comment type="similarity">
    <text evidence="2">In the C-terminal section; belongs to the transpeptidase family.</text>
</comment>
<dbReference type="Gene3D" id="1.10.3810.10">
    <property type="entry name" value="Biosynthetic peptidoglycan transglycosylase-like"/>
    <property type="match status" value="1"/>
</dbReference>
<sequence length="736" mass="78471">MAKNTGRRRTSGGPSSKPTRKSLWFRAIRSLMIWGLALALLGGLFLAAAVTFTMRELPDFSALKSSQNGQMIVVRARDGSELVSLGPSYGKWLGYDQIPQIMKDAMISVEDRRFRDHYGVDPIGIVRSVMVRYEAGRWKQGASTITQQLARNIFLNNARTFGRKAREMVLALALERKFSKDQILELYLNKVYFGGGAYGIDAASRKFFGHPATELSTGEAAIIAGLVKAPSNYSPTADVQASIARGNVVLGTMADNGVITQSEADGTDLTKVKLAKEKGQNSVRYFTDWALPQLDMLLPETNEPIEVWTTLDPRMQEAATAAIIANAPKGAQGALVSLDNDGAVLALVGGTDYINSNYNRATSAERQPGSAWKLFVYLAALEAGYTPSDPVVDEPVTIDGWSPHNSGRKYAGQIDIRSAFAYSKNTIAAQLGNEVGFGTVASMARRFGITTPINTQPAMVLGTSEVRLIDMTRAFAAVSAGGTSVEPYGITKVTTTDGEVLYQHKSVRGQVLVPHYVAAGITDLLQSAVATGTGRAAQIGRPVAGKTGTTSSNKDGWFLGFSSGVTTGVWMGRDDAKAVPGLSGGHAPARAFADFMKVAVAKRPVEEFDTKLQLPEWQLEPDDEYLQGNPDDYYYVDENGNLVHPGSGSGDDAPIYEDGTMGPGPGPGAAMVPDYGNPPAANDDFLDRATGRAPANDPGLRPGQGLAPKIVTPPAPGATRTPAPAATRTPTPVPNY</sequence>
<dbReference type="Gene3D" id="3.40.710.10">
    <property type="entry name" value="DD-peptidase/beta-lactamase superfamily"/>
    <property type="match status" value="1"/>
</dbReference>
<dbReference type="InterPro" id="IPR012338">
    <property type="entry name" value="Beta-lactam/transpept-like"/>
</dbReference>
<dbReference type="Pfam" id="PF00912">
    <property type="entry name" value="Transgly"/>
    <property type="match status" value="1"/>
</dbReference>
<accession>G6EAW9</accession>
<name>G6EAW9_9SPHN</name>
<dbReference type="InterPro" id="IPR001460">
    <property type="entry name" value="PCN-bd_Tpept"/>
</dbReference>
<dbReference type="KEGG" id="npn:JI59_13640"/>
<dbReference type="InterPro" id="IPR001264">
    <property type="entry name" value="Glyco_trans_51"/>
</dbReference>
<evidence type="ECO:0000256" key="5">
    <source>
        <dbReference type="ARBA" id="ARBA00022670"/>
    </source>
</evidence>
<dbReference type="GO" id="GO:0071555">
    <property type="term" value="P:cell wall organization"/>
    <property type="evidence" value="ECO:0007669"/>
    <property type="project" value="UniProtKB-KW"/>
</dbReference>
<evidence type="ECO:0000256" key="12">
    <source>
        <dbReference type="ARBA" id="ARBA00023316"/>
    </source>
</evidence>
<dbReference type="eggNOG" id="COG0744">
    <property type="taxonomic scope" value="Bacteria"/>
</dbReference>
<evidence type="ECO:0000256" key="3">
    <source>
        <dbReference type="ARBA" id="ARBA00007739"/>
    </source>
</evidence>